<name>A0A409YYC3_9AGAR</name>
<sequence length="196" mass="20968">MLLGFFIRLFAPIDFIWGPQSPLHTITLEANFDLSAVNKLLDKCVGLETAEEVPNAFEGIEVCDASIASNVGNVSKMDAIKPGADEWKFSSLSKEGTENITSCQPIPFTSHPATIGDAVYAIASALSHVVSSHPSVPPSPVASTTSSTAPRKVIAVFLRRLFKSADDLLGKTVEAIVVTVPASVRFPTFWTRVVPV</sequence>
<dbReference type="OrthoDB" id="29851at2759"/>
<dbReference type="EMBL" id="NHTK01000188">
    <property type="protein sequence ID" value="PPR08011.1"/>
    <property type="molecule type" value="Genomic_DNA"/>
</dbReference>
<reference evidence="1 2" key="1">
    <citation type="journal article" date="2018" name="Evol. Lett.">
        <title>Horizontal gene cluster transfer increased hallucinogenic mushroom diversity.</title>
        <authorList>
            <person name="Reynolds H.T."/>
            <person name="Vijayakumar V."/>
            <person name="Gluck-Thaler E."/>
            <person name="Korotkin H.B."/>
            <person name="Matheny P.B."/>
            <person name="Slot J.C."/>
        </authorList>
    </citation>
    <scope>NUCLEOTIDE SEQUENCE [LARGE SCALE GENOMIC DNA]</scope>
    <source>
        <strain evidence="1 2">2629</strain>
    </source>
</reference>
<proteinExistence type="predicted"/>
<comment type="caution">
    <text evidence="1">The sequence shown here is derived from an EMBL/GenBank/DDBJ whole genome shotgun (WGS) entry which is preliminary data.</text>
</comment>
<dbReference type="Proteomes" id="UP000284842">
    <property type="component" value="Unassembled WGS sequence"/>
</dbReference>
<evidence type="ECO:0000313" key="2">
    <source>
        <dbReference type="Proteomes" id="UP000284842"/>
    </source>
</evidence>
<protein>
    <submittedName>
        <fullName evidence="1">Uncharacterized protein</fullName>
    </submittedName>
</protein>
<gene>
    <name evidence="1" type="ORF">CVT24_011083</name>
</gene>
<dbReference type="InParanoid" id="A0A409YYC3"/>
<organism evidence="1 2">
    <name type="scientific">Panaeolus cyanescens</name>
    <dbReference type="NCBI Taxonomy" id="181874"/>
    <lineage>
        <taxon>Eukaryota</taxon>
        <taxon>Fungi</taxon>
        <taxon>Dikarya</taxon>
        <taxon>Basidiomycota</taxon>
        <taxon>Agaricomycotina</taxon>
        <taxon>Agaricomycetes</taxon>
        <taxon>Agaricomycetidae</taxon>
        <taxon>Agaricales</taxon>
        <taxon>Agaricineae</taxon>
        <taxon>Galeropsidaceae</taxon>
        <taxon>Panaeolus</taxon>
    </lineage>
</organism>
<keyword evidence="2" id="KW-1185">Reference proteome</keyword>
<accession>A0A409YYC3</accession>
<dbReference type="Gene3D" id="3.30.420.40">
    <property type="match status" value="1"/>
</dbReference>
<evidence type="ECO:0000313" key="1">
    <source>
        <dbReference type="EMBL" id="PPR08011.1"/>
    </source>
</evidence>
<dbReference type="AlphaFoldDB" id="A0A409YYC3"/>